<feature type="transmembrane region" description="Helical" evidence="5">
    <location>
        <begin position="98"/>
        <end position="115"/>
    </location>
</feature>
<feature type="transmembrane region" description="Helical" evidence="5">
    <location>
        <begin position="155"/>
        <end position="174"/>
    </location>
</feature>
<feature type="transmembrane region" description="Helical" evidence="5">
    <location>
        <begin position="77"/>
        <end position="92"/>
    </location>
</feature>
<dbReference type="GO" id="GO:0016020">
    <property type="term" value="C:membrane"/>
    <property type="evidence" value="ECO:0007669"/>
    <property type="project" value="UniProtKB-SubCell"/>
</dbReference>
<gene>
    <name evidence="7" type="ORF">FBEOM_10969</name>
</gene>
<dbReference type="SUPFAM" id="SSF52091">
    <property type="entry name" value="SpoIIaa-like"/>
    <property type="match status" value="1"/>
</dbReference>
<accession>A0A9P5AAH6</accession>
<evidence type="ECO:0000256" key="2">
    <source>
        <dbReference type="ARBA" id="ARBA00022692"/>
    </source>
</evidence>
<dbReference type="InterPro" id="IPR036513">
    <property type="entry name" value="STAS_dom_sf"/>
</dbReference>
<organism evidence="7 8">
    <name type="scientific">Fusarium beomiforme</name>
    <dbReference type="NCBI Taxonomy" id="44412"/>
    <lineage>
        <taxon>Eukaryota</taxon>
        <taxon>Fungi</taxon>
        <taxon>Dikarya</taxon>
        <taxon>Ascomycota</taxon>
        <taxon>Pezizomycotina</taxon>
        <taxon>Sordariomycetes</taxon>
        <taxon>Hypocreomycetidae</taxon>
        <taxon>Hypocreales</taxon>
        <taxon>Nectriaceae</taxon>
        <taxon>Fusarium</taxon>
        <taxon>Fusarium burgessii species complex</taxon>
    </lineage>
</organism>
<dbReference type="Gene3D" id="3.30.750.24">
    <property type="entry name" value="STAS domain"/>
    <property type="match status" value="1"/>
</dbReference>
<evidence type="ECO:0000256" key="1">
    <source>
        <dbReference type="ARBA" id="ARBA00004141"/>
    </source>
</evidence>
<dbReference type="PROSITE" id="PS50801">
    <property type="entry name" value="STAS"/>
    <property type="match status" value="1"/>
</dbReference>
<feature type="transmembrane region" description="Helical" evidence="5">
    <location>
        <begin position="335"/>
        <end position="354"/>
    </location>
</feature>
<feature type="domain" description="STAS" evidence="6">
    <location>
        <begin position="504"/>
        <end position="673"/>
    </location>
</feature>
<evidence type="ECO:0000256" key="4">
    <source>
        <dbReference type="ARBA" id="ARBA00023136"/>
    </source>
</evidence>
<keyword evidence="8" id="KW-1185">Reference proteome</keyword>
<dbReference type="Pfam" id="PF01740">
    <property type="entry name" value="STAS"/>
    <property type="match status" value="1"/>
</dbReference>
<dbReference type="InterPro" id="IPR011547">
    <property type="entry name" value="SLC26A/SulP_dom"/>
</dbReference>
<evidence type="ECO:0000313" key="7">
    <source>
        <dbReference type="EMBL" id="KAF4335184.1"/>
    </source>
</evidence>
<dbReference type="InterPro" id="IPR002645">
    <property type="entry name" value="STAS_dom"/>
</dbReference>
<comment type="subcellular location">
    <subcellularLocation>
        <location evidence="1">Membrane</location>
        <topology evidence="1">Multi-pass membrane protein</topology>
    </subcellularLocation>
</comment>
<feature type="transmembrane region" description="Helical" evidence="5">
    <location>
        <begin position="366"/>
        <end position="385"/>
    </location>
</feature>
<feature type="transmembrane region" description="Helical" evidence="5">
    <location>
        <begin position="240"/>
        <end position="263"/>
    </location>
</feature>
<dbReference type="Pfam" id="PF00916">
    <property type="entry name" value="Sulfate_transp"/>
    <property type="match status" value="1"/>
</dbReference>
<evidence type="ECO:0000313" key="8">
    <source>
        <dbReference type="Proteomes" id="UP000730481"/>
    </source>
</evidence>
<keyword evidence="2 5" id="KW-0812">Transmembrane</keyword>
<dbReference type="PANTHER" id="PTHR11814">
    <property type="entry name" value="SULFATE TRANSPORTER"/>
    <property type="match status" value="1"/>
</dbReference>
<reference evidence="7" key="1">
    <citation type="journal article" date="2017" name="Mycologia">
        <title>Fusarium algeriense, sp. nov., a novel toxigenic crown rot pathogen of durum wheat from Algeria is nested in the Fusarium burgessii species complex.</title>
        <authorList>
            <person name="Laraba I."/>
            <person name="Keddad A."/>
            <person name="Boureghda H."/>
            <person name="Abdallah N."/>
            <person name="Vaughan M.M."/>
            <person name="Proctor R.H."/>
            <person name="Busman M."/>
            <person name="O'Donnell K."/>
        </authorList>
    </citation>
    <scope>NUCLEOTIDE SEQUENCE</scope>
    <source>
        <strain evidence="7">NRRL 25174</strain>
    </source>
</reference>
<proteinExistence type="predicted"/>
<dbReference type="CDD" id="cd07042">
    <property type="entry name" value="STAS_SulP_like_sulfate_transporter"/>
    <property type="match status" value="1"/>
</dbReference>
<keyword evidence="4 5" id="KW-0472">Membrane</keyword>
<evidence type="ECO:0000256" key="3">
    <source>
        <dbReference type="ARBA" id="ARBA00022989"/>
    </source>
</evidence>
<evidence type="ECO:0000259" key="6">
    <source>
        <dbReference type="PROSITE" id="PS50801"/>
    </source>
</evidence>
<keyword evidence="3 5" id="KW-1133">Transmembrane helix</keyword>
<sequence>METTVERVSIGAWFRSAVPTKDGVVRYFSSLFPFVQWITRYNGQWFIGDLVAGATVGAVVIPQGMAYAALAQLPPEFGLYSSFMGVMVYWFFATSKDITIGPVAIMSIMVGNIVLKSKQSHPEIPAHVVASALALVVGLIILLIGLVRAGWIVEFVPLVATTAFMTGSAINIIAGQLPFLLGIRGFNAIDVPYKVIINTFANLQHTKLDAAMGISALAALYLYRFCCDLLARRMPNRSRLFFFLSTLRTALVILLYTVISFLVNHNRLNKPLFHLVGHVPSGFQHAGIPVINQKVIGTFVSELPASVVVLLIEHIAIAKSFSRINGYTVDPSQELVAIGISNILGPFLGAFPVTGSFSRTAIKSKAGVRTPLASVITAAIVLVAIYTLTGIFFYIPVATLAGVIVHAVVDLIASPATIVQFWRTSPLDLGIFVSGVIVTIFMGVENGIYTTIGMSAVILLFRILKAKGTFLSPIQDGGVEDKLANGSSRIVFVPIEYSPDPGTSSTVYTQQHGIFIYRFTEGFNYLNASHHLDELAATVLANTRQTVPKIYKKSSERPWNISRPSPAQPRENQDHLPTLKAIILDLSAVDSVDTTAVQHLVDVRKQLDSWATPDKVQWHFVSVSNPWTKRALKSVGFCRQVPGRGDLANSLSGSDCFKGSCFHANVCDAFRAATTRIEYELDVERLGGSIDIGAYP</sequence>
<comment type="caution">
    <text evidence="7">The sequence shown here is derived from an EMBL/GenBank/DDBJ whole genome shotgun (WGS) entry which is preliminary data.</text>
</comment>
<dbReference type="EMBL" id="PVQB02000581">
    <property type="protein sequence ID" value="KAF4335184.1"/>
    <property type="molecule type" value="Genomic_DNA"/>
</dbReference>
<protein>
    <submittedName>
        <fullName evidence="7">Family sulfate permease</fullName>
    </submittedName>
</protein>
<reference evidence="7" key="2">
    <citation type="submission" date="2020-02" db="EMBL/GenBank/DDBJ databases">
        <title>Identification and distribution of gene clusters putatively required for synthesis of sphingolipid metabolism inhibitors in phylogenetically diverse species of the filamentous fungus Fusarium.</title>
        <authorList>
            <person name="Kim H.-S."/>
            <person name="Busman M."/>
            <person name="Brown D.W."/>
            <person name="Divon H."/>
            <person name="Uhlig S."/>
            <person name="Proctor R.H."/>
        </authorList>
    </citation>
    <scope>NUCLEOTIDE SEQUENCE</scope>
    <source>
        <strain evidence="7">NRRL 25174</strain>
    </source>
</reference>
<dbReference type="AlphaFoldDB" id="A0A9P5AAH6"/>
<feature type="transmembrane region" description="Helical" evidence="5">
    <location>
        <begin position="127"/>
        <end position="149"/>
    </location>
</feature>
<evidence type="ECO:0000256" key="5">
    <source>
        <dbReference type="SAM" id="Phobius"/>
    </source>
</evidence>
<feature type="transmembrane region" description="Helical" evidence="5">
    <location>
        <begin position="50"/>
        <end position="70"/>
    </location>
</feature>
<dbReference type="Proteomes" id="UP000730481">
    <property type="component" value="Unassembled WGS sequence"/>
</dbReference>
<feature type="transmembrane region" description="Helical" evidence="5">
    <location>
        <begin position="391"/>
        <end position="413"/>
    </location>
</feature>
<dbReference type="GO" id="GO:0055085">
    <property type="term" value="P:transmembrane transport"/>
    <property type="evidence" value="ECO:0007669"/>
    <property type="project" value="InterPro"/>
</dbReference>
<name>A0A9P5AAH6_9HYPO</name>
<dbReference type="NCBIfam" id="TIGR00815">
    <property type="entry name" value="sulP"/>
    <property type="match status" value="1"/>
</dbReference>
<feature type="transmembrane region" description="Helical" evidence="5">
    <location>
        <begin position="425"/>
        <end position="442"/>
    </location>
</feature>
<dbReference type="InterPro" id="IPR001902">
    <property type="entry name" value="SLC26A/SulP_fam"/>
</dbReference>
<dbReference type="OrthoDB" id="288203at2759"/>